<evidence type="ECO:0000256" key="8">
    <source>
        <dbReference type="ARBA" id="ARBA00023027"/>
    </source>
</evidence>
<dbReference type="InterPro" id="IPR015797">
    <property type="entry name" value="NUDIX_hydrolase-like_dom_sf"/>
</dbReference>
<dbReference type="InterPro" id="IPR015376">
    <property type="entry name" value="Znr_NADH_PPase"/>
</dbReference>
<evidence type="ECO:0000256" key="3">
    <source>
        <dbReference type="ARBA" id="ARBA00009595"/>
    </source>
</evidence>
<evidence type="ECO:0000313" key="12">
    <source>
        <dbReference type="EMBL" id="TYO98936.1"/>
    </source>
</evidence>
<dbReference type="Pfam" id="PF09296">
    <property type="entry name" value="NUDIX-like"/>
    <property type="match status" value="1"/>
</dbReference>
<dbReference type="GO" id="GO:0019677">
    <property type="term" value="P:NAD+ catabolic process"/>
    <property type="evidence" value="ECO:0007669"/>
    <property type="project" value="TreeGrafter"/>
</dbReference>
<comment type="catalytic activity">
    <reaction evidence="9">
        <text>a 5'-end NAD(+)-phospho-ribonucleoside in mRNA + H2O = a 5'-end phospho-adenosine-phospho-ribonucleoside in mRNA + beta-nicotinamide D-ribonucleotide + 2 H(+)</text>
        <dbReference type="Rhea" id="RHEA:60876"/>
        <dbReference type="Rhea" id="RHEA-COMP:15698"/>
        <dbReference type="Rhea" id="RHEA-COMP:15719"/>
        <dbReference type="ChEBI" id="CHEBI:14649"/>
        <dbReference type="ChEBI" id="CHEBI:15377"/>
        <dbReference type="ChEBI" id="CHEBI:15378"/>
        <dbReference type="ChEBI" id="CHEBI:144029"/>
        <dbReference type="ChEBI" id="CHEBI:144051"/>
    </reaction>
    <physiologicalReaction direction="left-to-right" evidence="9">
        <dbReference type="Rhea" id="RHEA:60877"/>
    </physiologicalReaction>
</comment>
<dbReference type="EC" id="3.6.1.22" evidence="4"/>
<dbReference type="Proteomes" id="UP000324159">
    <property type="component" value="Unassembled WGS sequence"/>
</dbReference>
<keyword evidence="13" id="KW-1185">Reference proteome</keyword>
<evidence type="ECO:0000256" key="1">
    <source>
        <dbReference type="ARBA" id="ARBA00001946"/>
    </source>
</evidence>
<dbReference type="Gene3D" id="3.90.79.10">
    <property type="entry name" value="Nucleoside Triphosphate Pyrophosphohydrolase"/>
    <property type="match status" value="1"/>
</dbReference>
<dbReference type="PANTHER" id="PTHR42904">
    <property type="entry name" value="NUDIX HYDROLASE, NUDC SUBFAMILY"/>
    <property type="match status" value="1"/>
</dbReference>
<dbReference type="OrthoDB" id="9791656at2"/>
<dbReference type="NCBIfam" id="NF001299">
    <property type="entry name" value="PRK00241.1"/>
    <property type="match status" value="1"/>
</dbReference>
<evidence type="ECO:0000256" key="5">
    <source>
        <dbReference type="ARBA" id="ARBA00022723"/>
    </source>
</evidence>
<dbReference type="PRINTS" id="PR00502">
    <property type="entry name" value="NUDIXFAMILY"/>
</dbReference>
<organism evidence="12 13">
    <name type="scientific">Geothermobacter ehrlichii</name>
    <dbReference type="NCBI Taxonomy" id="213224"/>
    <lineage>
        <taxon>Bacteria</taxon>
        <taxon>Pseudomonadati</taxon>
        <taxon>Thermodesulfobacteriota</taxon>
        <taxon>Desulfuromonadia</taxon>
        <taxon>Desulfuromonadales</taxon>
        <taxon>Geothermobacteraceae</taxon>
        <taxon>Geothermobacter</taxon>
    </lineage>
</organism>
<evidence type="ECO:0000256" key="9">
    <source>
        <dbReference type="ARBA" id="ARBA00023679"/>
    </source>
</evidence>
<evidence type="ECO:0000256" key="6">
    <source>
        <dbReference type="ARBA" id="ARBA00022801"/>
    </source>
</evidence>
<dbReference type="InterPro" id="IPR020476">
    <property type="entry name" value="Nudix_hydrolase"/>
</dbReference>
<keyword evidence="7" id="KW-0460">Magnesium</keyword>
<evidence type="ECO:0000256" key="4">
    <source>
        <dbReference type="ARBA" id="ARBA00012381"/>
    </source>
</evidence>
<reference evidence="12 13" key="1">
    <citation type="submission" date="2019-07" db="EMBL/GenBank/DDBJ databases">
        <title>Genomic Encyclopedia of Type Strains, Phase IV (KMG-IV): sequencing the most valuable type-strain genomes for metagenomic binning, comparative biology and taxonomic classification.</title>
        <authorList>
            <person name="Goeker M."/>
        </authorList>
    </citation>
    <scope>NUCLEOTIDE SEQUENCE [LARGE SCALE GENOMIC DNA]</scope>
    <source>
        <strain evidence="12 13">SS015</strain>
    </source>
</reference>
<dbReference type="Pfam" id="PF09297">
    <property type="entry name" value="Zn_ribbon_NUD"/>
    <property type="match status" value="1"/>
</dbReference>
<dbReference type="RefSeq" id="WP_148895403.1">
    <property type="nucleotide sequence ID" value="NZ_VNIB01000004.1"/>
</dbReference>
<dbReference type="InterPro" id="IPR050241">
    <property type="entry name" value="NAD-cap_RNA_hydrolase_NudC"/>
</dbReference>
<dbReference type="GO" id="GO:0006742">
    <property type="term" value="P:NADP+ catabolic process"/>
    <property type="evidence" value="ECO:0007669"/>
    <property type="project" value="TreeGrafter"/>
</dbReference>
<dbReference type="InterPro" id="IPR015375">
    <property type="entry name" value="NADH_PPase-like_N"/>
</dbReference>
<comment type="cofactor">
    <cofactor evidence="2">
        <name>Zn(2+)</name>
        <dbReference type="ChEBI" id="CHEBI:29105"/>
    </cofactor>
</comment>
<evidence type="ECO:0000256" key="2">
    <source>
        <dbReference type="ARBA" id="ARBA00001947"/>
    </source>
</evidence>
<sequence>MLPDRYPSPLHLPFNRSCLQRRFHLAPPDADPGGPGRLLVLQRGAMVVSVADSHLPAGDDAVPQGVAPDRFIGYWDDSPCRLRVLSGSVELPAGLQAQSLLASDPRLPLDLLSLGGVGMQLARWLKTSRFCGGCGGETCFLPGEWGRSCPACGDVRFPQVAPCVIVLVRRANQVLLTRKADWAPGRYSLVAGFVDVGECLEEAVMREVAEETGVRVANIRYVGSQSWPFPSQLMVGFVADWTAGELRVDRNELEDARWFDVDRLPVLPPKRSIARYILDTCLPSVGG</sequence>
<keyword evidence="5" id="KW-0479">Metal-binding</keyword>
<dbReference type="CDD" id="cd03429">
    <property type="entry name" value="NUDIX_NADH_pyrophosphatase_Nudt13"/>
    <property type="match status" value="1"/>
</dbReference>
<dbReference type="Pfam" id="PF00293">
    <property type="entry name" value="NUDIX"/>
    <property type="match status" value="1"/>
</dbReference>
<accession>A0A5D3WJ33</accession>
<dbReference type="PROSITE" id="PS00893">
    <property type="entry name" value="NUDIX_BOX"/>
    <property type="match status" value="1"/>
</dbReference>
<keyword evidence="8" id="KW-0520">NAD</keyword>
<protein>
    <recommendedName>
        <fullName evidence="4">NAD(+) diphosphatase</fullName>
        <ecNumber evidence="4">3.6.1.22</ecNumber>
    </recommendedName>
</protein>
<dbReference type="Gene3D" id="3.90.79.20">
    <property type="match status" value="1"/>
</dbReference>
<dbReference type="EMBL" id="VNIB01000004">
    <property type="protein sequence ID" value="TYO98936.1"/>
    <property type="molecule type" value="Genomic_DNA"/>
</dbReference>
<comment type="caution">
    <text evidence="12">The sequence shown here is derived from an EMBL/GenBank/DDBJ whole genome shotgun (WGS) entry which is preliminary data.</text>
</comment>
<dbReference type="InterPro" id="IPR000086">
    <property type="entry name" value="NUDIX_hydrolase_dom"/>
</dbReference>
<dbReference type="AlphaFoldDB" id="A0A5D3WJ33"/>
<evidence type="ECO:0000256" key="7">
    <source>
        <dbReference type="ARBA" id="ARBA00022842"/>
    </source>
</evidence>
<evidence type="ECO:0000256" key="10">
    <source>
        <dbReference type="RuleBase" id="RU003476"/>
    </source>
</evidence>
<evidence type="ECO:0000259" key="11">
    <source>
        <dbReference type="PROSITE" id="PS51462"/>
    </source>
</evidence>
<comment type="cofactor">
    <cofactor evidence="1">
        <name>Mg(2+)</name>
        <dbReference type="ChEBI" id="CHEBI:18420"/>
    </cofactor>
</comment>
<dbReference type="GO" id="GO:0046872">
    <property type="term" value="F:metal ion binding"/>
    <property type="evidence" value="ECO:0007669"/>
    <property type="project" value="UniProtKB-KW"/>
</dbReference>
<dbReference type="PROSITE" id="PS51462">
    <property type="entry name" value="NUDIX"/>
    <property type="match status" value="1"/>
</dbReference>
<keyword evidence="6 10" id="KW-0378">Hydrolase</keyword>
<dbReference type="InterPro" id="IPR049734">
    <property type="entry name" value="NudC-like_C"/>
</dbReference>
<feature type="domain" description="Nudix hydrolase" evidence="11">
    <location>
        <begin position="158"/>
        <end position="281"/>
    </location>
</feature>
<gene>
    <name evidence="12" type="ORF">EDC39_10460</name>
</gene>
<name>A0A5D3WJ33_9BACT</name>
<proteinExistence type="inferred from homology"/>
<evidence type="ECO:0000313" key="13">
    <source>
        <dbReference type="Proteomes" id="UP000324159"/>
    </source>
</evidence>
<dbReference type="GO" id="GO:0005829">
    <property type="term" value="C:cytosol"/>
    <property type="evidence" value="ECO:0007669"/>
    <property type="project" value="TreeGrafter"/>
</dbReference>
<dbReference type="GO" id="GO:0035529">
    <property type="term" value="F:NADH pyrophosphatase activity"/>
    <property type="evidence" value="ECO:0007669"/>
    <property type="project" value="TreeGrafter"/>
</dbReference>
<dbReference type="InterPro" id="IPR020084">
    <property type="entry name" value="NUDIX_hydrolase_CS"/>
</dbReference>
<dbReference type="PANTHER" id="PTHR42904:SF6">
    <property type="entry name" value="NAD-CAPPED RNA HYDROLASE NUDT12"/>
    <property type="match status" value="1"/>
</dbReference>
<comment type="similarity">
    <text evidence="3">Belongs to the Nudix hydrolase family. NudC subfamily.</text>
</comment>
<dbReference type="SUPFAM" id="SSF55811">
    <property type="entry name" value="Nudix"/>
    <property type="match status" value="2"/>
</dbReference>